<keyword evidence="2" id="KW-1185">Reference proteome</keyword>
<accession>A0ABQ5KRR3</accession>
<sequence length="128" mass="14245">MDGAEACVARKGAWTDSSSADLGSSSRYSSENLEGRCGEGFRDNCVWRCLKCTKRALKSHGARRRIDSHPYPQPQPVSKVNSLWSSKKKHVRECFGAIRWHVDVDTCIFGFVLLIVDVVCGWSSCTFG</sequence>
<dbReference type="EMBL" id="BQXS01003712">
    <property type="protein sequence ID" value="GKT35167.1"/>
    <property type="molecule type" value="Genomic_DNA"/>
</dbReference>
<protein>
    <submittedName>
        <fullName evidence="1">Uncharacterized protein</fullName>
    </submittedName>
</protein>
<name>A0ABQ5KRR3_9EUKA</name>
<dbReference type="Proteomes" id="UP001057375">
    <property type="component" value="Unassembled WGS sequence"/>
</dbReference>
<evidence type="ECO:0000313" key="2">
    <source>
        <dbReference type="Proteomes" id="UP001057375"/>
    </source>
</evidence>
<reference evidence="1" key="1">
    <citation type="submission" date="2022-03" db="EMBL/GenBank/DDBJ databases">
        <title>Draft genome sequence of Aduncisulcus paluster, a free-living microaerophilic Fornicata.</title>
        <authorList>
            <person name="Yuyama I."/>
            <person name="Kume K."/>
            <person name="Tamura T."/>
            <person name="Inagaki Y."/>
            <person name="Hashimoto T."/>
        </authorList>
    </citation>
    <scope>NUCLEOTIDE SEQUENCE</scope>
    <source>
        <strain evidence="1">NY0171</strain>
    </source>
</reference>
<comment type="caution">
    <text evidence="1">The sequence shown here is derived from an EMBL/GenBank/DDBJ whole genome shotgun (WGS) entry which is preliminary data.</text>
</comment>
<organism evidence="1 2">
    <name type="scientific">Aduncisulcus paluster</name>
    <dbReference type="NCBI Taxonomy" id="2918883"/>
    <lineage>
        <taxon>Eukaryota</taxon>
        <taxon>Metamonada</taxon>
        <taxon>Carpediemonas-like organisms</taxon>
        <taxon>Aduncisulcus</taxon>
    </lineage>
</organism>
<feature type="non-terminal residue" evidence="1">
    <location>
        <position position="128"/>
    </location>
</feature>
<evidence type="ECO:0000313" key="1">
    <source>
        <dbReference type="EMBL" id="GKT35167.1"/>
    </source>
</evidence>
<proteinExistence type="predicted"/>
<gene>
    <name evidence="1" type="ORF">ADUPG1_002937</name>
</gene>